<dbReference type="Pfam" id="PF02896">
    <property type="entry name" value="PEP-utilizers_C"/>
    <property type="match status" value="1"/>
</dbReference>
<dbReference type="InterPro" id="IPR018274">
    <property type="entry name" value="PEP_util_AS"/>
</dbReference>
<evidence type="ECO:0000256" key="4">
    <source>
        <dbReference type="ARBA" id="ARBA00011994"/>
    </source>
</evidence>
<evidence type="ECO:0000256" key="8">
    <source>
        <dbReference type="ARBA" id="ARBA00022741"/>
    </source>
</evidence>
<keyword evidence="7 15" id="KW-0479">Metal-binding</keyword>
<dbReference type="Gene3D" id="3.30.1490.20">
    <property type="entry name" value="ATP-grasp fold, A domain"/>
    <property type="match status" value="1"/>
</dbReference>
<dbReference type="Pfam" id="PF01326">
    <property type="entry name" value="PPDK_N"/>
    <property type="match status" value="3"/>
</dbReference>
<dbReference type="Proteomes" id="UP000199518">
    <property type="component" value="Unassembled WGS sequence"/>
</dbReference>
<dbReference type="PIRSF" id="PIRSF000853">
    <property type="entry name" value="PPDK"/>
    <property type="match status" value="1"/>
</dbReference>
<keyword evidence="9 19" id="KW-0418">Kinase</keyword>
<evidence type="ECO:0000259" key="17">
    <source>
        <dbReference type="Pfam" id="PF01326"/>
    </source>
</evidence>
<feature type="binding site" evidence="15">
    <location>
        <position position="779"/>
    </location>
    <ligand>
        <name>Mg(2+)</name>
        <dbReference type="ChEBI" id="CHEBI:18420"/>
    </ligand>
</feature>
<evidence type="ECO:0000256" key="11">
    <source>
        <dbReference type="ARBA" id="ARBA00022842"/>
    </source>
</evidence>
<organism evidence="19 20">
    <name type="scientific">Planctomicrobium piriforme</name>
    <dbReference type="NCBI Taxonomy" id="1576369"/>
    <lineage>
        <taxon>Bacteria</taxon>
        <taxon>Pseudomonadati</taxon>
        <taxon>Planctomycetota</taxon>
        <taxon>Planctomycetia</taxon>
        <taxon>Planctomycetales</taxon>
        <taxon>Planctomycetaceae</taxon>
        <taxon>Planctomicrobium</taxon>
    </lineage>
</organism>
<feature type="binding site" evidence="14">
    <location>
        <position position="647"/>
    </location>
    <ligand>
        <name>substrate</name>
    </ligand>
</feature>
<feature type="binding site" evidence="14">
    <location>
        <position position="801"/>
    </location>
    <ligand>
        <name>substrate</name>
    </ligand>
</feature>
<evidence type="ECO:0000256" key="6">
    <source>
        <dbReference type="ARBA" id="ARBA00022679"/>
    </source>
</evidence>
<evidence type="ECO:0000256" key="1">
    <source>
        <dbReference type="ARBA" id="ARBA00001946"/>
    </source>
</evidence>
<feature type="domain" description="PEP-utilising enzyme C-terminal" evidence="18">
    <location>
        <begin position="552"/>
        <end position="903"/>
    </location>
</feature>
<feature type="binding site" evidence="14">
    <location>
        <position position="802"/>
    </location>
    <ligand>
        <name>substrate</name>
    </ligand>
</feature>
<accession>A0A1I3LTD1</accession>
<dbReference type="GO" id="GO:0005524">
    <property type="term" value="F:ATP binding"/>
    <property type="evidence" value="ECO:0007669"/>
    <property type="project" value="UniProtKB-UniRule"/>
</dbReference>
<dbReference type="InterPro" id="IPR000121">
    <property type="entry name" value="PEP_util_C"/>
</dbReference>
<dbReference type="EMBL" id="FOQD01000013">
    <property type="protein sequence ID" value="SFI87765.1"/>
    <property type="molecule type" value="Genomic_DNA"/>
</dbReference>
<evidence type="ECO:0000313" key="19">
    <source>
        <dbReference type="EMBL" id="SFI87765.1"/>
    </source>
</evidence>
<evidence type="ECO:0000256" key="9">
    <source>
        <dbReference type="ARBA" id="ARBA00022777"/>
    </source>
</evidence>
<dbReference type="SUPFAM" id="SSF51621">
    <property type="entry name" value="Phosphoenolpyruvate/pyruvate domain"/>
    <property type="match status" value="1"/>
</dbReference>
<dbReference type="PROSITE" id="PS00742">
    <property type="entry name" value="PEP_ENZYMES_2"/>
    <property type="match status" value="1"/>
</dbReference>
<evidence type="ECO:0000256" key="7">
    <source>
        <dbReference type="ARBA" id="ARBA00022723"/>
    </source>
</evidence>
<dbReference type="InterPro" id="IPR015813">
    <property type="entry name" value="Pyrv/PenolPyrv_kinase-like_dom"/>
</dbReference>
<keyword evidence="10" id="KW-0067">ATP-binding</keyword>
<dbReference type="PROSITE" id="PS00370">
    <property type="entry name" value="PEP_ENZYMES_PHOS_SITE"/>
    <property type="match status" value="1"/>
</dbReference>
<protein>
    <recommendedName>
        <fullName evidence="5 12">Pyruvate, phosphate dikinase</fullName>
        <ecNumber evidence="4 12">2.7.9.1</ecNumber>
    </recommendedName>
</protein>
<evidence type="ECO:0000256" key="13">
    <source>
        <dbReference type="PIRSR" id="PIRSR000853-1"/>
    </source>
</evidence>
<dbReference type="SUPFAM" id="SSF52009">
    <property type="entry name" value="Phosphohistidine domain"/>
    <property type="match status" value="1"/>
</dbReference>
<keyword evidence="8" id="KW-0547">Nucleotide-binding</keyword>
<feature type="binding site" evidence="15">
    <location>
        <position position="803"/>
    </location>
    <ligand>
        <name>Mg(2+)</name>
        <dbReference type="ChEBI" id="CHEBI:18420"/>
    </ligand>
</feature>
<dbReference type="NCBIfam" id="NF004531">
    <property type="entry name" value="PRK05878.1"/>
    <property type="match status" value="1"/>
</dbReference>
<dbReference type="InterPro" id="IPR013815">
    <property type="entry name" value="ATP_grasp_subdomain_1"/>
</dbReference>
<dbReference type="RefSeq" id="WP_092052268.1">
    <property type="nucleotide sequence ID" value="NZ_FOQD01000013.1"/>
</dbReference>
<feature type="binding site" evidence="14">
    <location>
        <position position="803"/>
    </location>
    <ligand>
        <name>substrate</name>
    </ligand>
</feature>
<dbReference type="GO" id="GO:0046872">
    <property type="term" value="F:metal ion binding"/>
    <property type="evidence" value="ECO:0007669"/>
    <property type="project" value="UniProtKB-UniRule"/>
</dbReference>
<dbReference type="GO" id="GO:0050242">
    <property type="term" value="F:pyruvate, phosphate dikinase activity"/>
    <property type="evidence" value="ECO:0007669"/>
    <property type="project" value="UniProtKB-UniRule"/>
</dbReference>
<dbReference type="InterPro" id="IPR002192">
    <property type="entry name" value="PPDK_AMP/ATP-bd"/>
</dbReference>
<gene>
    <name evidence="19" type="ORF">SAMN05421753_11355</name>
</gene>
<dbReference type="OrthoDB" id="9765468at2"/>
<dbReference type="STRING" id="1576369.SAMN05421753_11355"/>
<evidence type="ECO:0000256" key="3">
    <source>
        <dbReference type="ARBA" id="ARBA00007837"/>
    </source>
</evidence>
<dbReference type="Gene3D" id="1.20.80.30">
    <property type="match status" value="1"/>
</dbReference>
<feature type="active site" description="Tele-phosphohistidine intermediate" evidence="13">
    <location>
        <position position="473"/>
    </location>
</feature>
<keyword evidence="20" id="KW-1185">Reference proteome</keyword>
<dbReference type="Gene3D" id="3.30.470.20">
    <property type="entry name" value="ATP-grasp fold, B domain"/>
    <property type="match status" value="1"/>
</dbReference>
<keyword evidence="11 15" id="KW-0460">Magnesium</keyword>
<dbReference type="Gene3D" id="1.10.189.10">
    <property type="entry name" value="Pyruvate Phosphate Dikinase, domain 2"/>
    <property type="match status" value="1"/>
</dbReference>
<evidence type="ECO:0000259" key="16">
    <source>
        <dbReference type="Pfam" id="PF00391"/>
    </source>
</evidence>
<evidence type="ECO:0000313" key="20">
    <source>
        <dbReference type="Proteomes" id="UP000199518"/>
    </source>
</evidence>
<dbReference type="PANTHER" id="PTHR22931:SF9">
    <property type="entry name" value="PYRUVATE, PHOSPHATE DIKINASE 1, CHLOROPLASTIC"/>
    <property type="match status" value="1"/>
</dbReference>
<dbReference type="SUPFAM" id="SSF56059">
    <property type="entry name" value="Glutathione synthetase ATP-binding domain-like"/>
    <property type="match status" value="1"/>
</dbReference>
<dbReference type="NCBIfam" id="TIGR01828">
    <property type="entry name" value="pyru_phos_dikin"/>
    <property type="match status" value="1"/>
</dbReference>
<evidence type="ECO:0000256" key="15">
    <source>
        <dbReference type="PIRSR" id="PIRSR000853-3"/>
    </source>
</evidence>
<dbReference type="PANTHER" id="PTHR22931">
    <property type="entry name" value="PHOSPHOENOLPYRUVATE DIKINASE-RELATED"/>
    <property type="match status" value="1"/>
</dbReference>
<keyword evidence="19" id="KW-0670">Pyruvate</keyword>
<comment type="similarity">
    <text evidence="3 12">Belongs to the PEP-utilizing enzyme family.</text>
</comment>
<evidence type="ECO:0000256" key="2">
    <source>
        <dbReference type="ARBA" id="ARBA00003144"/>
    </source>
</evidence>
<dbReference type="Pfam" id="PF00391">
    <property type="entry name" value="PEP-utilizers"/>
    <property type="match status" value="1"/>
</dbReference>
<dbReference type="Gene3D" id="3.50.30.10">
    <property type="entry name" value="Phosphohistidine domain"/>
    <property type="match status" value="1"/>
</dbReference>
<evidence type="ECO:0000259" key="18">
    <source>
        <dbReference type="Pfam" id="PF02896"/>
    </source>
</evidence>
<dbReference type="AlphaFoldDB" id="A0A1I3LTD1"/>
<dbReference type="EC" id="2.7.9.1" evidence="4 12"/>
<feature type="domain" description="Pyruvate phosphate dikinase AMP/ATP-binding" evidence="17">
    <location>
        <begin position="21"/>
        <end position="58"/>
    </location>
</feature>
<feature type="domain" description="Pyruvate phosphate dikinase AMP/ATP-binding" evidence="17">
    <location>
        <begin position="311"/>
        <end position="360"/>
    </location>
</feature>
<feature type="binding site" evidence="14">
    <location>
        <position position="779"/>
    </location>
    <ligand>
        <name>substrate</name>
    </ligand>
</feature>
<sequence length="907" mass="99455">MSKYVYGFGAGKADGDGSMKPLLGGKGANLAEMNKIGLPVPAGFTITTEVCTYYYDHERTYPPELKAEVAAAIKKVEETMGAKFGDDKNPLLLSCRSGSRESMPGMMDTVLNIGLNDTTVAALIKQSGNEHFAWDSYRRLIQMYGDVVLGLKPESKNDPDHFEEILDHVREKAGAEHEKDLSVAALKDIVVQFKEVIKKHAKQEFPSDPMEQLWGCVGAVFGSWMNDRALVYRRQYGIPHNWGTAVNVQAMVFGNLGDDCATGVGLTRNCSVGTPGFCGDYLINAQGEDVVAGTRTPLRVEETFGKDMPESFKQLTEIGKKLESHFKEVQDIEFTVQKGKVWMLQTRNAKRTGFAAVRIAVDLVNEGLIDEKTALQKRRIPADDLNQLLQPIFDPAGKKKAQAENRVLAKGINAGPGAATGQIVFHASDAEELWNKNNDVQLVLVRKETSPEDLRGMKVAKGILTAFGGASSHAALVSRQMGKTCVCGCSALNIDYEKGTITVGGTTLKEGDWISVDGFTGEVFAGKIETKPSEVMEVLLGKKKAEDAEMYARYAQLMTWADKYRKLKVRANAEAGDAIAAVALGAEGVGLCRTEHMFFDHLDEIREMIFATKLADREKALAKLLPFQRDDFTHLFKTMGDKPVTIRLLDPPLHEFLSEHHLHDDETLAPKLAKIFGVSVEQVHRRVDELKESNPMLGHRGCRLGIVYPEITAMQARAIIEAAANLKKEGINVHPEIMVPLAGYKAEFENQAKIIRDTAAAVCKEKGVEVEYTVGTMIEIPRAAITAGEIAESAQFFSFGTNDLTQTTLGISRDDYKSFIGDYMEKDIIPSDPFQTIDQPGVGKLMKIGVEGGRGTRKDLKIGICGEHGGDPKSVFFCHEIGLDYVSCSPRRIPIARLAAAQAALDK</sequence>
<proteinExistence type="inferred from homology"/>
<name>A0A1I3LTD1_9PLAN</name>
<feature type="binding site" evidence="14">
    <location>
        <position position="593"/>
    </location>
    <ligand>
        <name>substrate</name>
    </ligand>
</feature>
<dbReference type="Gene3D" id="3.20.20.60">
    <property type="entry name" value="Phosphoenolpyruvate-binding domains"/>
    <property type="match status" value="1"/>
</dbReference>
<evidence type="ECO:0000256" key="10">
    <source>
        <dbReference type="ARBA" id="ARBA00022840"/>
    </source>
</evidence>
<evidence type="ECO:0000256" key="14">
    <source>
        <dbReference type="PIRSR" id="PIRSR000853-2"/>
    </source>
</evidence>
<dbReference type="GO" id="GO:0016301">
    <property type="term" value="F:kinase activity"/>
    <property type="evidence" value="ECO:0007669"/>
    <property type="project" value="UniProtKB-UniRule"/>
</dbReference>
<reference evidence="20" key="1">
    <citation type="submission" date="2016-10" db="EMBL/GenBank/DDBJ databases">
        <authorList>
            <person name="Varghese N."/>
            <person name="Submissions S."/>
        </authorList>
    </citation>
    <scope>NUCLEOTIDE SEQUENCE [LARGE SCALE GENOMIC DNA]</scope>
    <source>
        <strain evidence="20">DSM 26348</strain>
    </source>
</reference>
<comment type="function">
    <text evidence="2">Catalyzes the reversible phosphorylation of pyruvate and phosphate.</text>
</comment>
<evidence type="ECO:0000256" key="12">
    <source>
        <dbReference type="PIRNR" id="PIRNR000853"/>
    </source>
</evidence>
<feature type="active site" description="Proton donor" evidence="13">
    <location>
        <position position="865"/>
    </location>
</feature>
<feature type="domain" description="Pyruvate phosphate dikinase AMP/ATP-binding" evidence="17">
    <location>
        <begin position="64"/>
        <end position="297"/>
    </location>
</feature>
<keyword evidence="6" id="KW-0808">Transferase</keyword>
<dbReference type="InterPro" id="IPR036637">
    <property type="entry name" value="Phosphohistidine_dom_sf"/>
</dbReference>
<evidence type="ECO:0000256" key="5">
    <source>
        <dbReference type="ARBA" id="ARBA00020138"/>
    </source>
</evidence>
<dbReference type="InterPro" id="IPR023151">
    <property type="entry name" value="PEP_util_CS"/>
</dbReference>
<dbReference type="InterPro" id="IPR010121">
    <property type="entry name" value="Pyruvate_phosphate_dikinase"/>
</dbReference>
<dbReference type="InterPro" id="IPR008279">
    <property type="entry name" value="PEP-util_enz_mobile_dom"/>
</dbReference>
<feature type="binding site" evidence="14">
    <location>
        <position position="800"/>
    </location>
    <ligand>
        <name>substrate</name>
    </ligand>
</feature>
<comment type="catalytic activity">
    <reaction evidence="12">
        <text>pyruvate + phosphate + ATP = phosphoenolpyruvate + AMP + diphosphate + H(+)</text>
        <dbReference type="Rhea" id="RHEA:10756"/>
        <dbReference type="ChEBI" id="CHEBI:15361"/>
        <dbReference type="ChEBI" id="CHEBI:15378"/>
        <dbReference type="ChEBI" id="CHEBI:30616"/>
        <dbReference type="ChEBI" id="CHEBI:33019"/>
        <dbReference type="ChEBI" id="CHEBI:43474"/>
        <dbReference type="ChEBI" id="CHEBI:58702"/>
        <dbReference type="ChEBI" id="CHEBI:456215"/>
        <dbReference type="EC" id="2.7.9.1"/>
    </reaction>
</comment>
<feature type="domain" description="PEP-utilising enzyme mobile" evidence="16">
    <location>
        <begin position="443"/>
        <end position="521"/>
    </location>
</feature>
<dbReference type="InterPro" id="IPR040442">
    <property type="entry name" value="Pyrv_kinase-like_dom_sf"/>
</dbReference>
<comment type="cofactor">
    <cofactor evidence="1 12 15">
        <name>Mg(2+)</name>
        <dbReference type="ChEBI" id="CHEBI:18420"/>
    </cofactor>
</comment>